<keyword evidence="5" id="KW-0119">Carbohydrate metabolism</keyword>
<evidence type="ECO:0000256" key="4">
    <source>
        <dbReference type="ARBA" id="ARBA00022842"/>
    </source>
</evidence>
<dbReference type="InterPro" id="IPR006879">
    <property type="entry name" value="YdjC-like"/>
</dbReference>
<keyword evidence="2" id="KW-0479">Metal-binding</keyword>
<evidence type="ECO:0000256" key="5">
    <source>
        <dbReference type="ARBA" id="ARBA00023277"/>
    </source>
</evidence>
<evidence type="ECO:0000313" key="7">
    <source>
        <dbReference type="Proteomes" id="UP000257014"/>
    </source>
</evidence>
<dbReference type="GO" id="GO:0046872">
    <property type="term" value="F:metal ion binding"/>
    <property type="evidence" value="ECO:0007669"/>
    <property type="project" value="UniProtKB-KW"/>
</dbReference>
<dbReference type="Proteomes" id="UP000257014">
    <property type="component" value="Unassembled WGS sequence"/>
</dbReference>
<dbReference type="InterPro" id="IPR011330">
    <property type="entry name" value="Glyco_hydro/deAcase_b/a-brl"/>
</dbReference>
<accession>A0A3E0K7S0</accession>
<dbReference type="Pfam" id="PF04794">
    <property type="entry name" value="YdjC"/>
    <property type="match status" value="1"/>
</dbReference>
<dbReference type="CDD" id="cd10803">
    <property type="entry name" value="YdjC_EF3048_like"/>
    <property type="match status" value="1"/>
</dbReference>
<dbReference type="PANTHER" id="PTHR31609">
    <property type="entry name" value="YDJC DEACETYLASE FAMILY MEMBER"/>
    <property type="match status" value="1"/>
</dbReference>
<evidence type="ECO:0000256" key="1">
    <source>
        <dbReference type="ARBA" id="ARBA00001946"/>
    </source>
</evidence>
<proteinExistence type="predicted"/>
<organism evidence="6 7">
    <name type="scientific">Caldibacillus debilis</name>
    <dbReference type="NCBI Taxonomy" id="301148"/>
    <lineage>
        <taxon>Bacteria</taxon>
        <taxon>Bacillati</taxon>
        <taxon>Bacillota</taxon>
        <taxon>Bacilli</taxon>
        <taxon>Bacillales</taxon>
        <taxon>Bacillaceae</taxon>
        <taxon>Caldibacillus</taxon>
    </lineage>
</organism>
<keyword evidence="4" id="KW-0460">Magnesium</keyword>
<keyword evidence="3" id="KW-0378">Hydrolase</keyword>
<evidence type="ECO:0000256" key="2">
    <source>
        <dbReference type="ARBA" id="ARBA00022723"/>
    </source>
</evidence>
<reference evidence="6 7" key="1">
    <citation type="submission" date="2018-03" db="EMBL/GenBank/DDBJ databases">
        <authorList>
            <person name="Keele B.F."/>
        </authorList>
    </citation>
    <scope>NUCLEOTIDE SEQUENCE [LARGE SCALE GENOMIC DNA]</scope>
    <source>
        <strain evidence="6">ZCTH4_d</strain>
    </source>
</reference>
<protein>
    <submittedName>
        <fullName evidence="6">Chitin disaccharide deacetylase</fullName>
    </submittedName>
</protein>
<name>A0A3E0K7S0_9BACI</name>
<comment type="caution">
    <text evidence="6">The sequence shown here is derived from an EMBL/GenBank/DDBJ whole genome shotgun (WGS) entry which is preliminary data.</text>
</comment>
<comment type="cofactor">
    <cofactor evidence="1">
        <name>Mg(2+)</name>
        <dbReference type="ChEBI" id="CHEBI:18420"/>
    </cofactor>
</comment>
<evidence type="ECO:0000256" key="3">
    <source>
        <dbReference type="ARBA" id="ARBA00022801"/>
    </source>
</evidence>
<dbReference type="Gene3D" id="3.20.20.370">
    <property type="entry name" value="Glycoside hydrolase/deacetylase"/>
    <property type="match status" value="1"/>
</dbReference>
<dbReference type="GO" id="GO:0000272">
    <property type="term" value="P:polysaccharide catabolic process"/>
    <property type="evidence" value="ECO:0007669"/>
    <property type="project" value="InterPro"/>
</dbReference>
<evidence type="ECO:0000313" key="6">
    <source>
        <dbReference type="EMBL" id="REJ30473.1"/>
    </source>
</evidence>
<dbReference type="NCBIfam" id="NF002559">
    <property type="entry name" value="PRK02134.1"/>
    <property type="match status" value="1"/>
</dbReference>
<dbReference type="SUPFAM" id="SSF88713">
    <property type="entry name" value="Glycoside hydrolase/deacetylase"/>
    <property type="match status" value="1"/>
</dbReference>
<sequence length="247" mass="28203">MKKLIINADDFGYSRSVNYGIIDAHQLGILTSATLMTNMPGAGHAAELAKANPSLGVGVHLVLTCGKPLLKHHKTIADMNGNFRRLDYYKGAFTIDLDEVYEEWKAQIEKFLSFGLIPTHLDSHHHIHSFGNIPEVFLTLAKEYRLPVRGNMPKDWMDTARQKGIKTTDYFCYQIETVLKDHTLEQLFENYDSIEIMTHPAYLDKSVIANSSYAYPRVDELEMLIHPELVRKVKSFTDIKLATYRDI</sequence>
<dbReference type="EMBL" id="QEWE01000010">
    <property type="protein sequence ID" value="REJ30473.1"/>
    <property type="molecule type" value="Genomic_DNA"/>
</dbReference>
<dbReference type="PANTHER" id="PTHR31609:SF1">
    <property type="entry name" value="CARBOHYDRATE DEACETYLASE"/>
    <property type="match status" value="1"/>
</dbReference>
<gene>
    <name evidence="6" type="ORF">C6P37_03240</name>
</gene>
<dbReference type="RefSeq" id="WP_276642608.1">
    <property type="nucleotide sequence ID" value="NZ_LZRR01000051.1"/>
</dbReference>
<dbReference type="GO" id="GO:0016811">
    <property type="term" value="F:hydrolase activity, acting on carbon-nitrogen (but not peptide) bonds, in linear amides"/>
    <property type="evidence" value="ECO:0007669"/>
    <property type="project" value="InterPro"/>
</dbReference>
<dbReference type="AlphaFoldDB" id="A0A3E0K7S0"/>
<dbReference type="GO" id="GO:0019213">
    <property type="term" value="F:deacetylase activity"/>
    <property type="evidence" value="ECO:0007669"/>
    <property type="project" value="TreeGrafter"/>
</dbReference>
<dbReference type="InterPro" id="IPR022948">
    <property type="entry name" value="COD_ChbG_bac"/>
</dbReference>